<dbReference type="EMBL" id="SRMA01026260">
    <property type="protein sequence ID" value="TRY85729.1"/>
    <property type="molecule type" value="Genomic_DNA"/>
</dbReference>
<name>A0A553Q722_9TELE</name>
<evidence type="ECO:0000313" key="2">
    <source>
        <dbReference type="EMBL" id="TRY85729.1"/>
    </source>
</evidence>
<sequence length="171" mass="18632">MATDASHMLEAALEQMDDIIAGSKAVVEFSNGLYEAGSSLQILQLAEELRLALELQNHSSIRAQLPCTTAHTLLTWLQRGTIPSETLTGLCFLPLSHTSESFSESRSLFSLVTLFVTFPLPSSPPGSQYQEEVEEEEKTTESQKPELRSQSAAVVLLAERLEMGLQHGGGN</sequence>
<organism evidence="2 3">
    <name type="scientific">Danionella cerebrum</name>
    <dbReference type="NCBI Taxonomy" id="2873325"/>
    <lineage>
        <taxon>Eukaryota</taxon>
        <taxon>Metazoa</taxon>
        <taxon>Chordata</taxon>
        <taxon>Craniata</taxon>
        <taxon>Vertebrata</taxon>
        <taxon>Euteleostomi</taxon>
        <taxon>Actinopterygii</taxon>
        <taxon>Neopterygii</taxon>
        <taxon>Teleostei</taxon>
        <taxon>Ostariophysi</taxon>
        <taxon>Cypriniformes</taxon>
        <taxon>Danionidae</taxon>
        <taxon>Danioninae</taxon>
        <taxon>Danionella</taxon>
    </lineage>
</organism>
<comment type="caution">
    <text evidence="2">The sequence shown here is derived from an EMBL/GenBank/DDBJ whole genome shotgun (WGS) entry which is preliminary data.</text>
</comment>
<accession>A0A553Q722</accession>
<dbReference type="Proteomes" id="UP000316079">
    <property type="component" value="Unassembled WGS sequence"/>
</dbReference>
<evidence type="ECO:0000256" key="1">
    <source>
        <dbReference type="SAM" id="MobiDB-lite"/>
    </source>
</evidence>
<reference evidence="2 3" key="1">
    <citation type="journal article" date="2019" name="Sci. Data">
        <title>Hybrid genome assembly and annotation of Danionella translucida.</title>
        <authorList>
            <person name="Kadobianskyi M."/>
            <person name="Schulze L."/>
            <person name="Schuelke M."/>
            <person name="Judkewitz B."/>
        </authorList>
    </citation>
    <scope>NUCLEOTIDE SEQUENCE [LARGE SCALE GENOMIC DNA]</scope>
    <source>
        <strain evidence="2 3">Bolton</strain>
    </source>
</reference>
<dbReference type="AlphaFoldDB" id="A0A553Q722"/>
<gene>
    <name evidence="2" type="ORF">DNTS_013258</name>
</gene>
<protein>
    <submittedName>
        <fullName evidence="2">Uncharacterized protein</fullName>
    </submittedName>
</protein>
<evidence type="ECO:0000313" key="3">
    <source>
        <dbReference type="Proteomes" id="UP000316079"/>
    </source>
</evidence>
<feature type="region of interest" description="Disordered" evidence="1">
    <location>
        <begin position="123"/>
        <end position="150"/>
    </location>
</feature>
<keyword evidence="3" id="KW-1185">Reference proteome</keyword>
<dbReference type="OrthoDB" id="6516566at2759"/>
<dbReference type="STRING" id="623744.A0A553Q722"/>
<proteinExistence type="predicted"/>